<accession>A0A495Q9N4</accession>
<dbReference type="PROSITE" id="PS51880">
    <property type="entry name" value="TGS"/>
    <property type="match status" value="1"/>
</dbReference>
<gene>
    <name evidence="8" type="ORF">BZB76_6776</name>
</gene>
<dbReference type="FunFam" id="3.30.460.10:FF:000001">
    <property type="entry name" value="GTP pyrophosphokinase RelA"/>
    <property type="match status" value="1"/>
</dbReference>
<dbReference type="InterPro" id="IPR004095">
    <property type="entry name" value="TGS"/>
</dbReference>
<dbReference type="InterPro" id="IPR012675">
    <property type="entry name" value="Beta-grasp_dom_sf"/>
</dbReference>
<reference evidence="8 9" key="1">
    <citation type="submission" date="2018-10" db="EMBL/GenBank/DDBJ databases">
        <title>Genomic Encyclopedia of Archaeal and Bacterial Type Strains, Phase II (KMG-II): from individual species to whole genera.</title>
        <authorList>
            <person name="Goeker M."/>
        </authorList>
    </citation>
    <scope>NUCLEOTIDE SEQUENCE [LARGE SCALE GENOMIC DNA]</scope>
    <source>
        <strain evidence="8 9">DSM 43383</strain>
    </source>
</reference>
<dbReference type="SUPFAM" id="SSF81301">
    <property type="entry name" value="Nucleotidyltransferase"/>
    <property type="match status" value="1"/>
</dbReference>
<dbReference type="GO" id="GO:0005886">
    <property type="term" value="C:plasma membrane"/>
    <property type="evidence" value="ECO:0007669"/>
    <property type="project" value="TreeGrafter"/>
</dbReference>
<dbReference type="Pfam" id="PF19296">
    <property type="entry name" value="RelA_AH_RIS"/>
    <property type="match status" value="1"/>
</dbReference>
<comment type="similarity">
    <text evidence="3">Belongs to the relA/spoT family.</text>
</comment>
<evidence type="ECO:0000313" key="9">
    <source>
        <dbReference type="Proteomes" id="UP000274601"/>
    </source>
</evidence>
<evidence type="ECO:0000259" key="7">
    <source>
        <dbReference type="PROSITE" id="PS51880"/>
    </source>
</evidence>
<dbReference type="AlphaFoldDB" id="A0A495Q9N4"/>
<evidence type="ECO:0000256" key="4">
    <source>
        <dbReference type="SAM" id="MobiDB-lite"/>
    </source>
</evidence>
<comment type="pathway">
    <text evidence="1">Purine metabolism; ppGpp biosynthesis; ppGpp from GTP: step 1/2.</text>
</comment>
<comment type="catalytic activity">
    <reaction evidence="2">
        <text>GTP + ATP = guanosine 3'-diphosphate 5'-triphosphate + AMP</text>
        <dbReference type="Rhea" id="RHEA:22088"/>
        <dbReference type="ChEBI" id="CHEBI:30616"/>
        <dbReference type="ChEBI" id="CHEBI:37565"/>
        <dbReference type="ChEBI" id="CHEBI:142410"/>
        <dbReference type="ChEBI" id="CHEBI:456215"/>
        <dbReference type="EC" id="2.7.6.5"/>
    </reaction>
</comment>
<comment type="function">
    <text evidence="3">In eubacteria ppGpp (guanosine 3'-diphosphate 5'-diphosphate) is a mediator of the stringent response that coordinates a variety of cellular activities in response to changes in nutritional abundance.</text>
</comment>
<dbReference type="GO" id="GO:0016301">
    <property type="term" value="F:kinase activity"/>
    <property type="evidence" value="ECO:0007669"/>
    <property type="project" value="UniProtKB-KW"/>
</dbReference>
<sequence length="875" mass="96562">MPGEVVSTDAVNDTAQDSSGQIAETRAARPQPSPPDAPASQNAAPQASDAQSSAPPTRPSPNQPSRTQPSGPQPSQARPPQTPPPQGGRPRASAPPKAPETPPDSGPPADAADPVASEPSVPSRPTPATIPPSAARVRRRLARLGAQRGPAMNPVLEPLIKTVRNTHPKADLRLIERAYDVAAHHHRDQKRKSGDPYITHPLAVATILAELGMNTETLCAALLHDTVEDTPYTLEQLKADFGDEIGALVDGVTKLDKVKYGDAAEAETVRKMVVAMSRDIRVLVIKLGDRLHNMRTLRYMPRHKQEKKARETLEVFAPLAHRLGMNTLKWELEDLAFATMYPKRFDEIARLVSERAPRRDVYLQEVIENVSTDLREARIKATVTGRPKHYYSIYQKMIARDVSFDDIYDLVGIRVLVDSVRDCYAALGSIHARWNPVPGRFKDYIAMPKFNMYQSLHTTVIGPEGKPVELQIRTWGMHRRAEYGVAAHWKYKEETVGGRKAGDMQWLRQLLDWQKETADPAEFLESLRFDLSVSEVFVFTPKGDVIALPQGATPVDFAYAIHTEVGHRCIGARVNGRLVPLESTLDNGDTVEVFTSKSQDAGPSRDWLGFVKSARARNKIKHWFSKERRDTAIESGKDAIARAMRKQNMPLQRMMSGEALLALARDMRYPDVSSLYAAVGESQVSAQNVVQKLVEALGGVESADEDLAEIALPTRRKRSRPAGDPGVVVADDPDVWVRLSRCCTPVPGDDIIGFVTRGHGVSVHREDCANIASLKAQPDRLIDVKWSPGEDSVFLVAIQVEALDRPRLLSDVTRVLSDQHVNILSASVTTTRDRVAVSRFTFEMGDPKHLGHVLKAVRSIDGVYDVYRTTSGATR</sequence>
<dbReference type="OrthoDB" id="9805041at2"/>
<dbReference type="Pfam" id="PF04607">
    <property type="entry name" value="RelA_SpoT"/>
    <property type="match status" value="1"/>
</dbReference>
<feature type="region of interest" description="Disordered" evidence="4">
    <location>
        <begin position="1"/>
        <end position="135"/>
    </location>
</feature>
<dbReference type="InterPro" id="IPR045865">
    <property type="entry name" value="ACT-like_dom_sf"/>
</dbReference>
<dbReference type="FunFam" id="1.10.3210.10:FF:000001">
    <property type="entry name" value="GTP pyrophosphokinase RelA"/>
    <property type="match status" value="1"/>
</dbReference>
<dbReference type="InterPro" id="IPR045600">
    <property type="entry name" value="RelA/SpoT_AH_RIS"/>
</dbReference>
<dbReference type="Gene3D" id="3.30.70.260">
    <property type="match status" value="1"/>
</dbReference>
<dbReference type="PROSITE" id="PS51671">
    <property type="entry name" value="ACT"/>
    <property type="match status" value="1"/>
</dbReference>
<dbReference type="InterPro" id="IPR033655">
    <property type="entry name" value="TGS_RelA/SpoT"/>
</dbReference>
<dbReference type="EMBL" id="RBWU01000009">
    <property type="protein sequence ID" value="RKS67824.1"/>
    <property type="molecule type" value="Genomic_DNA"/>
</dbReference>
<keyword evidence="9" id="KW-1185">Reference proteome</keyword>
<dbReference type="Proteomes" id="UP000274601">
    <property type="component" value="Unassembled WGS sequence"/>
</dbReference>
<dbReference type="CDD" id="cd04876">
    <property type="entry name" value="ACT_RelA-SpoT"/>
    <property type="match status" value="1"/>
</dbReference>
<dbReference type="Pfam" id="PF02824">
    <property type="entry name" value="TGS"/>
    <property type="match status" value="1"/>
</dbReference>
<comment type="caution">
    <text evidence="8">The sequence shown here is derived from an EMBL/GenBank/DDBJ whole genome shotgun (WGS) entry which is preliminary data.</text>
</comment>
<keyword evidence="8" id="KW-0808">Transferase</keyword>
<dbReference type="InterPro" id="IPR003607">
    <property type="entry name" value="HD/PDEase_dom"/>
</dbReference>
<dbReference type="CDD" id="cd01668">
    <property type="entry name" value="TGS_RSH"/>
    <property type="match status" value="1"/>
</dbReference>
<feature type="domain" description="ACT" evidence="5">
    <location>
        <begin position="797"/>
        <end position="871"/>
    </location>
</feature>
<dbReference type="Gene3D" id="3.10.20.30">
    <property type="match status" value="1"/>
</dbReference>
<dbReference type="SMART" id="SM00954">
    <property type="entry name" value="RelA_SpoT"/>
    <property type="match status" value="1"/>
</dbReference>
<evidence type="ECO:0000256" key="2">
    <source>
        <dbReference type="ARBA" id="ARBA00048244"/>
    </source>
</evidence>
<evidence type="ECO:0000256" key="1">
    <source>
        <dbReference type="ARBA" id="ARBA00004976"/>
    </source>
</evidence>
<dbReference type="PANTHER" id="PTHR21262:SF31">
    <property type="entry name" value="GTP PYROPHOSPHOKINASE"/>
    <property type="match status" value="1"/>
</dbReference>
<feature type="compositionally biased region" description="Polar residues" evidence="4">
    <location>
        <begin position="9"/>
        <end position="22"/>
    </location>
</feature>
<organism evidence="8 9">
    <name type="scientific">Actinomadura pelletieri DSM 43383</name>
    <dbReference type="NCBI Taxonomy" id="1120940"/>
    <lineage>
        <taxon>Bacteria</taxon>
        <taxon>Bacillati</taxon>
        <taxon>Actinomycetota</taxon>
        <taxon>Actinomycetes</taxon>
        <taxon>Streptosporangiales</taxon>
        <taxon>Thermomonosporaceae</taxon>
        <taxon>Actinomadura</taxon>
    </lineage>
</organism>
<dbReference type="GO" id="GO:0015970">
    <property type="term" value="P:guanosine tetraphosphate biosynthetic process"/>
    <property type="evidence" value="ECO:0007669"/>
    <property type="project" value="UniProtKB-UniPathway"/>
</dbReference>
<dbReference type="PROSITE" id="PS51831">
    <property type="entry name" value="HD"/>
    <property type="match status" value="1"/>
</dbReference>
<dbReference type="Pfam" id="PF13328">
    <property type="entry name" value="HD_4"/>
    <property type="match status" value="1"/>
</dbReference>
<dbReference type="Gene3D" id="1.10.3210.10">
    <property type="entry name" value="Hypothetical protein af1432"/>
    <property type="match status" value="1"/>
</dbReference>
<evidence type="ECO:0000259" key="5">
    <source>
        <dbReference type="PROSITE" id="PS51671"/>
    </source>
</evidence>
<dbReference type="InterPro" id="IPR004811">
    <property type="entry name" value="RelA/Spo_fam"/>
</dbReference>
<dbReference type="SUPFAM" id="SSF109604">
    <property type="entry name" value="HD-domain/PDEase-like"/>
    <property type="match status" value="1"/>
</dbReference>
<proteinExistence type="inferred from homology"/>
<dbReference type="UniPathway" id="UPA00908">
    <property type="reaction ID" value="UER00884"/>
</dbReference>
<evidence type="ECO:0000259" key="6">
    <source>
        <dbReference type="PROSITE" id="PS51831"/>
    </source>
</evidence>
<dbReference type="InterPro" id="IPR012676">
    <property type="entry name" value="TGS-like"/>
</dbReference>
<evidence type="ECO:0000313" key="8">
    <source>
        <dbReference type="EMBL" id="RKS67824.1"/>
    </source>
</evidence>
<feature type="compositionally biased region" description="Pro residues" evidence="4">
    <location>
        <begin position="96"/>
        <end position="106"/>
    </location>
</feature>
<feature type="domain" description="TGS" evidence="7">
    <location>
        <begin position="532"/>
        <end position="595"/>
    </location>
</feature>
<dbReference type="PANTHER" id="PTHR21262">
    <property type="entry name" value="GUANOSINE-3',5'-BIS DIPHOSPHATE 3'-PYROPHOSPHOHYDROLASE"/>
    <property type="match status" value="1"/>
</dbReference>
<dbReference type="SUPFAM" id="SSF81271">
    <property type="entry name" value="TGS-like"/>
    <property type="match status" value="1"/>
</dbReference>
<dbReference type="Pfam" id="PF13291">
    <property type="entry name" value="ACT_4"/>
    <property type="match status" value="1"/>
</dbReference>
<dbReference type="FunFam" id="3.10.20.30:FF:000002">
    <property type="entry name" value="GTP pyrophosphokinase (RelA/SpoT)"/>
    <property type="match status" value="1"/>
</dbReference>
<feature type="compositionally biased region" description="Low complexity" evidence="4">
    <location>
        <begin position="107"/>
        <end position="120"/>
    </location>
</feature>
<dbReference type="SMART" id="SM00471">
    <property type="entry name" value="HDc"/>
    <property type="match status" value="1"/>
</dbReference>
<feature type="compositionally biased region" description="Low complexity" evidence="4">
    <location>
        <begin position="38"/>
        <end position="55"/>
    </location>
</feature>
<keyword evidence="8" id="KW-0418">Kinase</keyword>
<dbReference type="CDD" id="cd00077">
    <property type="entry name" value="HDc"/>
    <property type="match status" value="1"/>
</dbReference>
<dbReference type="NCBIfam" id="TIGR00691">
    <property type="entry name" value="spoT_relA"/>
    <property type="match status" value="1"/>
</dbReference>
<dbReference type="CDD" id="cd05399">
    <property type="entry name" value="NT_Rel-Spo_like"/>
    <property type="match status" value="1"/>
</dbReference>
<dbReference type="SUPFAM" id="SSF55021">
    <property type="entry name" value="ACT-like"/>
    <property type="match status" value="1"/>
</dbReference>
<protein>
    <submittedName>
        <fullName evidence="8">GTP pyrophosphokinase</fullName>
    </submittedName>
</protein>
<dbReference type="InterPro" id="IPR006674">
    <property type="entry name" value="HD_domain"/>
</dbReference>
<dbReference type="InterPro" id="IPR007685">
    <property type="entry name" value="RelA_SpoT"/>
</dbReference>
<dbReference type="InterPro" id="IPR043519">
    <property type="entry name" value="NT_sf"/>
</dbReference>
<dbReference type="Gene3D" id="3.30.460.10">
    <property type="entry name" value="Beta Polymerase, domain 2"/>
    <property type="match status" value="1"/>
</dbReference>
<dbReference type="InterPro" id="IPR002912">
    <property type="entry name" value="ACT_dom"/>
</dbReference>
<feature type="domain" description="HD" evidence="6">
    <location>
        <begin position="197"/>
        <end position="294"/>
    </location>
</feature>
<name>A0A495Q9N4_9ACTN</name>
<dbReference type="GO" id="GO:0008728">
    <property type="term" value="F:GTP diphosphokinase activity"/>
    <property type="evidence" value="ECO:0007669"/>
    <property type="project" value="UniProtKB-EC"/>
</dbReference>
<evidence type="ECO:0000256" key="3">
    <source>
        <dbReference type="RuleBase" id="RU003847"/>
    </source>
</evidence>